<accession>A0A5B7K7E2</accession>
<feature type="region of interest" description="Disordered" evidence="1">
    <location>
        <begin position="1"/>
        <end position="20"/>
    </location>
</feature>
<organism evidence="2 3">
    <name type="scientific">Portunus trituberculatus</name>
    <name type="common">Swimming crab</name>
    <name type="synonym">Neptunus trituberculatus</name>
    <dbReference type="NCBI Taxonomy" id="210409"/>
    <lineage>
        <taxon>Eukaryota</taxon>
        <taxon>Metazoa</taxon>
        <taxon>Ecdysozoa</taxon>
        <taxon>Arthropoda</taxon>
        <taxon>Crustacea</taxon>
        <taxon>Multicrustacea</taxon>
        <taxon>Malacostraca</taxon>
        <taxon>Eumalacostraca</taxon>
        <taxon>Eucarida</taxon>
        <taxon>Decapoda</taxon>
        <taxon>Pleocyemata</taxon>
        <taxon>Brachyura</taxon>
        <taxon>Eubrachyura</taxon>
        <taxon>Portunoidea</taxon>
        <taxon>Portunidae</taxon>
        <taxon>Portuninae</taxon>
        <taxon>Portunus</taxon>
    </lineage>
</organism>
<dbReference type="Proteomes" id="UP000324222">
    <property type="component" value="Unassembled WGS sequence"/>
</dbReference>
<sequence length="62" mass="7009">MRQDPSLTHEDEMVVHEAPSNPLPSWVSTKRFCQNSLSSLFRDVGEDSGREVYCVLVALQTD</sequence>
<dbReference type="EMBL" id="VSRR010150645">
    <property type="protein sequence ID" value="MPD06342.1"/>
    <property type="molecule type" value="Genomic_DNA"/>
</dbReference>
<dbReference type="AlphaFoldDB" id="A0A5B7K7E2"/>
<name>A0A5B7K7E2_PORTR</name>
<evidence type="ECO:0000313" key="3">
    <source>
        <dbReference type="Proteomes" id="UP000324222"/>
    </source>
</evidence>
<protein>
    <submittedName>
        <fullName evidence="2">Uncharacterized protein</fullName>
    </submittedName>
</protein>
<proteinExistence type="predicted"/>
<comment type="caution">
    <text evidence="2">The sequence shown here is derived from an EMBL/GenBank/DDBJ whole genome shotgun (WGS) entry which is preliminary data.</text>
</comment>
<reference evidence="2 3" key="1">
    <citation type="submission" date="2019-05" db="EMBL/GenBank/DDBJ databases">
        <title>Another draft genome of Portunus trituberculatus and its Hox gene families provides insights of decapod evolution.</title>
        <authorList>
            <person name="Jeong J.-H."/>
            <person name="Song I."/>
            <person name="Kim S."/>
            <person name="Choi T."/>
            <person name="Kim D."/>
            <person name="Ryu S."/>
            <person name="Kim W."/>
        </authorList>
    </citation>
    <scope>NUCLEOTIDE SEQUENCE [LARGE SCALE GENOMIC DNA]</scope>
    <source>
        <tissue evidence="2">Muscle</tissue>
    </source>
</reference>
<evidence type="ECO:0000313" key="2">
    <source>
        <dbReference type="EMBL" id="MPD06342.1"/>
    </source>
</evidence>
<feature type="compositionally biased region" description="Basic and acidic residues" evidence="1">
    <location>
        <begin position="1"/>
        <end position="15"/>
    </location>
</feature>
<gene>
    <name evidence="2" type="ORF">E2C01_102147</name>
</gene>
<keyword evidence="3" id="KW-1185">Reference proteome</keyword>
<evidence type="ECO:0000256" key="1">
    <source>
        <dbReference type="SAM" id="MobiDB-lite"/>
    </source>
</evidence>